<evidence type="ECO:0000313" key="2">
    <source>
        <dbReference type="EMBL" id="AOV00544.1"/>
    </source>
</evidence>
<gene>
    <name evidence="2" type="ORF">BI380_03825</name>
</gene>
<dbReference type="EMBL" id="CP017420">
    <property type="protein sequence ID" value="AOV00544.1"/>
    <property type="molecule type" value="Genomic_DNA"/>
</dbReference>
<evidence type="ECO:0000313" key="3">
    <source>
        <dbReference type="Proteomes" id="UP000095607"/>
    </source>
</evidence>
<dbReference type="RefSeq" id="WP_046239681.1">
    <property type="nucleotide sequence ID" value="NZ_CBCSDN010000055.1"/>
</dbReference>
<reference evidence="2 3" key="1">
    <citation type="submission" date="2016-09" db="EMBL/GenBank/DDBJ databases">
        <title>Complete genome sequence of Deltia acidovorans CM13 isolated from murine proximal colonic tissue.</title>
        <authorList>
            <person name="Saffarian A."/>
        </authorList>
    </citation>
    <scope>NUCLEOTIDE SEQUENCE [LARGE SCALE GENOMIC DNA]</scope>
    <source>
        <strain evidence="2 3">CM13</strain>
    </source>
</reference>
<evidence type="ECO:0000256" key="1">
    <source>
        <dbReference type="SAM" id="MobiDB-lite"/>
    </source>
</evidence>
<protein>
    <submittedName>
        <fullName evidence="2">Uncharacterized protein</fullName>
    </submittedName>
</protein>
<proteinExistence type="predicted"/>
<organism evidence="2 3">
    <name type="scientific">Delftia tsuruhatensis</name>
    <dbReference type="NCBI Taxonomy" id="180282"/>
    <lineage>
        <taxon>Bacteria</taxon>
        <taxon>Pseudomonadati</taxon>
        <taxon>Pseudomonadota</taxon>
        <taxon>Betaproteobacteria</taxon>
        <taxon>Burkholderiales</taxon>
        <taxon>Comamonadaceae</taxon>
        <taxon>Delftia</taxon>
    </lineage>
</organism>
<feature type="region of interest" description="Disordered" evidence="1">
    <location>
        <begin position="177"/>
        <end position="209"/>
    </location>
</feature>
<dbReference type="Proteomes" id="UP000095607">
    <property type="component" value="Chromosome"/>
</dbReference>
<keyword evidence="3" id="KW-1185">Reference proteome</keyword>
<feature type="compositionally biased region" description="Basic and acidic residues" evidence="1">
    <location>
        <begin position="194"/>
        <end position="209"/>
    </location>
</feature>
<sequence length="209" mass="22985">MSAVLEFNGVRITVPLEDLGAAVLELRRVGMISEEIFDRSIEPSVLKDSVAPKNTVQAALDLRGQDSPEVRFAGRVPRKASDIKAARNFLVMVSRDDLFKGRAETPAALEVFEVKHSKGLGSKLAAVNRLLDSAGFATPDVYTTERDAHGSYWRAGTRIDEAITALAEMALQTELSERPDHELGGQATVFMEQQNKEEQVQPQHNEKSP</sequence>
<name>A0ABM6LV32_9BURK</name>
<accession>A0ABM6LV32</accession>